<evidence type="ECO:0000313" key="1">
    <source>
        <dbReference type="EMBL" id="KAL2621583.1"/>
    </source>
</evidence>
<accession>A0ABD1Y489</accession>
<dbReference type="EMBL" id="JBHFFA010000006">
    <property type="protein sequence ID" value="KAL2621583.1"/>
    <property type="molecule type" value="Genomic_DNA"/>
</dbReference>
<dbReference type="Proteomes" id="UP001605036">
    <property type="component" value="Unassembled WGS sequence"/>
</dbReference>
<protein>
    <submittedName>
        <fullName evidence="1">Uncharacterized protein</fullName>
    </submittedName>
</protein>
<evidence type="ECO:0000313" key="2">
    <source>
        <dbReference type="Proteomes" id="UP001605036"/>
    </source>
</evidence>
<proteinExistence type="predicted"/>
<reference evidence="1 2" key="1">
    <citation type="submission" date="2024-09" db="EMBL/GenBank/DDBJ databases">
        <title>Chromosome-scale assembly of Riccia fluitans.</title>
        <authorList>
            <person name="Paukszto L."/>
            <person name="Sawicki J."/>
            <person name="Karawczyk K."/>
            <person name="Piernik-Szablinska J."/>
            <person name="Szczecinska M."/>
            <person name="Mazdziarz M."/>
        </authorList>
    </citation>
    <scope>NUCLEOTIDE SEQUENCE [LARGE SCALE GENOMIC DNA]</scope>
    <source>
        <strain evidence="1">Rf_01</strain>
        <tissue evidence="1">Aerial parts of the thallus</tissue>
    </source>
</reference>
<comment type="caution">
    <text evidence="1">The sequence shown here is derived from an EMBL/GenBank/DDBJ whole genome shotgun (WGS) entry which is preliminary data.</text>
</comment>
<gene>
    <name evidence="1" type="ORF">R1flu_001788</name>
</gene>
<organism evidence="1 2">
    <name type="scientific">Riccia fluitans</name>
    <dbReference type="NCBI Taxonomy" id="41844"/>
    <lineage>
        <taxon>Eukaryota</taxon>
        <taxon>Viridiplantae</taxon>
        <taxon>Streptophyta</taxon>
        <taxon>Embryophyta</taxon>
        <taxon>Marchantiophyta</taxon>
        <taxon>Marchantiopsida</taxon>
        <taxon>Marchantiidae</taxon>
        <taxon>Marchantiales</taxon>
        <taxon>Ricciaceae</taxon>
        <taxon>Riccia</taxon>
    </lineage>
</organism>
<keyword evidence="2" id="KW-1185">Reference proteome</keyword>
<sequence length="172" mass="19110">MLAVHPLSCATKFRSSWLQSTAPLKGVRECGTYQYSGGNGGEAGGSTPRARLVKRLSPPESDRWNCPRIGRLSGSAHEEQYIRELTLVLHQAIDLLTPHPLAPPLRHVTSDRSPEYNPSVGGRSKVSLNNRELALNNHRPKWTVEVPDRISATAEAYWPTILARFRPNLEVP</sequence>
<dbReference type="AlphaFoldDB" id="A0ABD1Y489"/>
<name>A0ABD1Y489_9MARC</name>